<dbReference type="SUPFAM" id="SSF50998">
    <property type="entry name" value="Quinoprotein alcohol dehydrogenase-like"/>
    <property type="match status" value="1"/>
</dbReference>
<dbReference type="Pfam" id="PF00400">
    <property type="entry name" value="WD40"/>
    <property type="match status" value="4"/>
</dbReference>
<dbReference type="RefSeq" id="XP_052742635.1">
    <property type="nucleotide sequence ID" value="XM_052886675.1"/>
</dbReference>
<keyword evidence="1 3" id="KW-0853">WD repeat</keyword>
<feature type="repeat" description="WD" evidence="3">
    <location>
        <begin position="62"/>
        <end position="93"/>
    </location>
</feature>
<evidence type="ECO:0000256" key="2">
    <source>
        <dbReference type="ARBA" id="ARBA00022737"/>
    </source>
</evidence>
<evidence type="ECO:0000256" key="4">
    <source>
        <dbReference type="SAM" id="MobiDB-lite"/>
    </source>
</evidence>
<protein>
    <submittedName>
        <fullName evidence="7">Uncharacterized WD repeat-containing protein all2124-like</fullName>
    </submittedName>
</protein>
<feature type="repeat" description="WD" evidence="3">
    <location>
        <begin position="286"/>
        <end position="317"/>
    </location>
</feature>
<accession>A0ABM3LU73</accession>
<dbReference type="InterPro" id="IPR001680">
    <property type="entry name" value="WD40_rpt"/>
</dbReference>
<dbReference type="InterPro" id="IPR003613">
    <property type="entry name" value="Ubox_domain"/>
</dbReference>
<dbReference type="InterPro" id="IPR013083">
    <property type="entry name" value="Znf_RING/FYVE/PHD"/>
</dbReference>
<organism evidence="6 7">
    <name type="scientific">Bicyclus anynana</name>
    <name type="common">Squinting bush brown butterfly</name>
    <dbReference type="NCBI Taxonomy" id="110368"/>
    <lineage>
        <taxon>Eukaryota</taxon>
        <taxon>Metazoa</taxon>
        <taxon>Ecdysozoa</taxon>
        <taxon>Arthropoda</taxon>
        <taxon>Hexapoda</taxon>
        <taxon>Insecta</taxon>
        <taxon>Pterygota</taxon>
        <taxon>Neoptera</taxon>
        <taxon>Endopterygota</taxon>
        <taxon>Lepidoptera</taxon>
        <taxon>Glossata</taxon>
        <taxon>Ditrysia</taxon>
        <taxon>Papilionoidea</taxon>
        <taxon>Nymphalidae</taxon>
        <taxon>Satyrinae</taxon>
        <taxon>Satyrini</taxon>
        <taxon>Mycalesina</taxon>
        <taxon>Bicyclus</taxon>
    </lineage>
</organism>
<dbReference type="InterPro" id="IPR011047">
    <property type="entry name" value="Quinoprotein_ADH-like_sf"/>
</dbReference>
<evidence type="ECO:0000256" key="1">
    <source>
        <dbReference type="ARBA" id="ARBA00022574"/>
    </source>
</evidence>
<name>A0ABM3LU73_BICAN</name>
<gene>
    <name evidence="7" type="primary">LOC128198920</name>
</gene>
<dbReference type="InterPro" id="IPR011041">
    <property type="entry name" value="Quinoprot_gluc/sorb_DH_b-prop"/>
</dbReference>
<keyword evidence="6" id="KW-1185">Reference proteome</keyword>
<dbReference type="PROSITE" id="PS50082">
    <property type="entry name" value="WD_REPEATS_2"/>
    <property type="match status" value="3"/>
</dbReference>
<dbReference type="GeneID" id="128198920"/>
<reference evidence="7" key="1">
    <citation type="submission" date="2025-08" db="UniProtKB">
        <authorList>
            <consortium name="RefSeq"/>
        </authorList>
    </citation>
    <scope>IDENTIFICATION</scope>
</reference>
<dbReference type="Proteomes" id="UP001652582">
    <property type="component" value="Chromosome 17"/>
</dbReference>
<dbReference type="Gene3D" id="3.30.40.10">
    <property type="entry name" value="Zinc/RING finger domain, C3HC4 (zinc finger)"/>
    <property type="match status" value="1"/>
</dbReference>
<evidence type="ECO:0000259" key="5">
    <source>
        <dbReference type="SMART" id="SM00504"/>
    </source>
</evidence>
<dbReference type="SMART" id="SM00504">
    <property type="entry name" value="Ubox"/>
    <property type="match status" value="1"/>
</dbReference>
<feature type="domain" description="U-box" evidence="5">
    <location>
        <begin position="879"/>
        <end position="943"/>
    </location>
</feature>
<dbReference type="PANTHER" id="PTHR19848:SF8">
    <property type="entry name" value="F-BOX AND WD REPEAT DOMAIN CONTAINING 7"/>
    <property type="match status" value="1"/>
</dbReference>
<evidence type="ECO:0000256" key="3">
    <source>
        <dbReference type="PROSITE-ProRule" id="PRU00221"/>
    </source>
</evidence>
<dbReference type="SMART" id="SM00320">
    <property type="entry name" value="WD40"/>
    <property type="match status" value="11"/>
</dbReference>
<evidence type="ECO:0000313" key="6">
    <source>
        <dbReference type="Proteomes" id="UP001652582"/>
    </source>
</evidence>
<dbReference type="PANTHER" id="PTHR19848">
    <property type="entry name" value="WD40 REPEAT PROTEIN"/>
    <property type="match status" value="1"/>
</dbReference>
<dbReference type="Gene3D" id="2.130.10.10">
    <property type="entry name" value="YVTN repeat-like/Quinoprotein amine dehydrogenase"/>
    <property type="match status" value="3"/>
</dbReference>
<dbReference type="InterPro" id="IPR015943">
    <property type="entry name" value="WD40/YVTN_repeat-like_dom_sf"/>
</dbReference>
<keyword evidence="2" id="KW-0677">Repeat</keyword>
<dbReference type="SUPFAM" id="SSF50952">
    <property type="entry name" value="Soluble quinoprotein glucose dehydrogenase"/>
    <property type="match status" value="1"/>
</dbReference>
<dbReference type="Pfam" id="PF04564">
    <property type="entry name" value="U-box"/>
    <property type="match status" value="1"/>
</dbReference>
<proteinExistence type="predicted"/>
<dbReference type="SUPFAM" id="SSF57850">
    <property type="entry name" value="RING/U-box"/>
    <property type="match status" value="1"/>
</dbReference>
<evidence type="ECO:0000313" key="7">
    <source>
        <dbReference type="RefSeq" id="XP_052742635.1"/>
    </source>
</evidence>
<feature type="compositionally biased region" description="Acidic residues" evidence="4">
    <location>
        <begin position="823"/>
        <end position="842"/>
    </location>
</feature>
<sequence length="959" mass="97676">MQEPLASGAQHQPAPVATLSVRRARLACVACGSARLAAGGGDGALRLWRWRPALGWQPVGRAAAHRYGVAAVAFAASGAVLATAGGDGAARVWAADGPRERRALAAPGAAAARALCWAGGERLCVGHDDGGLRVWAVRAGALLAHVRAHEGALAALAAPAGGALLLAACSEGVLKAYDAAALARAGAAGGPGPAPLLWEDGVHDLGALCGAAWARGAATGGRDSLVRVWRVRGAGRTRALAARGALAGHAAAVTALAGARGLLLSASLDGTARLWAAEAGACLRVLAAHARAATCAALAQDGRYAVTGADDDTLHTWALGALALQDALEPVCAPAAHFALGDLEGIGPVAEAADEEAGTEAGAEAEAGAERAQCVWRAPGGAAINSLASAGPRLAAACGWVFCANIAIKPNRLICIVENFLMSPDYRFDGFGFSAERRETTDTRHPGEHYRRASSDGRVRVFCVAGGRLRLTLELPAHAYAALAVDLGAGLLLSGGRDGRARLGLAGAAGGGGAVRDARLSPARPPLLLLASDDGVAAVWGVEPLTPEPLHARAAAHDAGVLSCDFERGAAAGAGAHLLATGGRDGRVRLWRTAGGALAAEGARAAHAGGAVCVRWGEGAAAALLATGGADRWARVWRVALAGGRAQLSALAALPAAAGGAVATCPAAGRVAVGSLGGELALWRLPAARAAGEGADARAWGAAGVLRWLREYVTRAPGAPGATGGAEAARLERAARRLDGARLLDAPLRELLHVFGYATDTNTADSVDETDETDLAVLTDESDATDETEVDELVEQEVNATGAEDGVDGVDAADEENAAHEEDAADAADEADAADAADEADGEVAADVADALLERLRDELLWLRRDDVPDELESRAPHSLRCPLTHRLLREPARAADGYTYERQNFLHWQLASGGLRSPVSGRRLHSAQLAPNYGVREALRRFVGWPRLAPAPVTPHDG</sequence>
<feature type="region of interest" description="Disordered" evidence="4">
    <location>
        <begin position="815"/>
        <end position="842"/>
    </location>
</feature>
<dbReference type="CDD" id="cd16655">
    <property type="entry name" value="RING-Ubox_WDSUB1-like"/>
    <property type="match status" value="1"/>
</dbReference>
<dbReference type="PROSITE" id="PS50294">
    <property type="entry name" value="WD_REPEATS_REGION"/>
    <property type="match status" value="1"/>
</dbReference>
<feature type="repeat" description="WD" evidence="3">
    <location>
        <begin position="246"/>
        <end position="285"/>
    </location>
</feature>